<reference evidence="1" key="2">
    <citation type="submission" date="2022-06" db="EMBL/GenBank/DDBJ databases">
        <title>Antifungal cultures and metabolites of lactic acid bacteria for use in dairy fermentations.</title>
        <authorList>
            <person name="Zhao Z."/>
            <person name="Gaenzle M."/>
        </authorList>
    </citation>
    <scope>NUCLEOTIDE SEQUENCE</scope>
    <source>
        <strain evidence="1">FUA3126</strain>
    </source>
</reference>
<proteinExistence type="predicted"/>
<accession>A0A6N9I4P3</accession>
<reference evidence="2 3" key="1">
    <citation type="journal article" date="2019" name="Appl. Environ. Microbiol.">
        <title>Genetic determinants of hydroxycinnamic acid metabolism in heterofermentative lactobacilli.</title>
        <authorList>
            <person name="Gaur G."/>
            <person name="Oh J.H."/>
            <person name="Filannino P."/>
            <person name="Gobbetti M."/>
            <person name="van Pijkeren J.P."/>
            <person name="Ganzle M.G."/>
        </authorList>
    </citation>
    <scope>NUCLEOTIDE SEQUENCE [LARGE SCALE GENOMIC DNA]</scope>
    <source>
        <strain evidence="2 3">C5</strain>
    </source>
</reference>
<evidence type="ECO:0000313" key="2">
    <source>
        <dbReference type="EMBL" id="MYV17396.1"/>
    </source>
</evidence>
<sequence length="60" mass="7062">MDDDYAAKLEQLKNGEIEELKVTPEHFMKFQTALMNVPYRQRIVGQADRGGEITYHYQED</sequence>
<evidence type="ECO:0000313" key="4">
    <source>
        <dbReference type="Proteomes" id="UP001152867"/>
    </source>
</evidence>
<gene>
    <name evidence="2" type="ORF">GB993_07745</name>
    <name evidence="1" type="ORF">NNA32_11940</name>
</gene>
<organism evidence="2 3">
    <name type="scientific">Furfurilactobacillus milii</name>
    <dbReference type="NCBI Taxonomy" id="2888272"/>
    <lineage>
        <taxon>Bacteria</taxon>
        <taxon>Bacillati</taxon>
        <taxon>Bacillota</taxon>
        <taxon>Bacilli</taxon>
        <taxon>Lactobacillales</taxon>
        <taxon>Lactobacillaceae</taxon>
        <taxon>Furfurilactobacillus</taxon>
    </lineage>
</organism>
<protein>
    <submittedName>
        <fullName evidence="2">Uncharacterized protein</fullName>
    </submittedName>
</protein>
<dbReference type="RefSeq" id="WP_161002568.1">
    <property type="nucleotide sequence ID" value="NZ_JAIWJF010000014.1"/>
</dbReference>
<dbReference type="EMBL" id="JANDJP010000023">
    <property type="protein sequence ID" value="MDF9914946.1"/>
    <property type="molecule type" value="Genomic_DNA"/>
</dbReference>
<evidence type="ECO:0000313" key="3">
    <source>
        <dbReference type="Proteomes" id="UP000449209"/>
    </source>
</evidence>
<dbReference type="AlphaFoldDB" id="A0A6N9I4P3"/>
<evidence type="ECO:0000313" key="1">
    <source>
        <dbReference type="EMBL" id="MDF9914946.1"/>
    </source>
</evidence>
<dbReference type="Proteomes" id="UP001152867">
    <property type="component" value="Unassembled WGS sequence"/>
</dbReference>
<dbReference type="OrthoDB" id="2146345at2"/>
<keyword evidence="4" id="KW-1185">Reference proteome</keyword>
<comment type="caution">
    <text evidence="2">The sequence shown here is derived from an EMBL/GenBank/DDBJ whole genome shotgun (WGS) entry which is preliminary data.</text>
</comment>
<dbReference type="Proteomes" id="UP000449209">
    <property type="component" value="Unassembled WGS sequence"/>
</dbReference>
<name>A0A6N9I4P3_9LACO</name>
<dbReference type="EMBL" id="WEZQ01000013">
    <property type="protein sequence ID" value="MYV17396.1"/>
    <property type="molecule type" value="Genomic_DNA"/>
</dbReference>